<evidence type="ECO:0000259" key="4">
    <source>
        <dbReference type="PROSITE" id="PS50979"/>
    </source>
</evidence>
<reference evidence="5 6" key="1">
    <citation type="submission" date="2020-10" db="EMBL/GenBank/DDBJ databases">
        <title>Plant Genome Project.</title>
        <authorList>
            <person name="Zhang R.-G."/>
        </authorList>
    </citation>
    <scope>NUCLEOTIDE SEQUENCE [LARGE SCALE GENOMIC DNA]</scope>
    <source>
        <strain evidence="5">FAFU-HL-1</strain>
        <tissue evidence="5">Leaf</tissue>
    </source>
</reference>
<gene>
    <name evidence="5" type="ORF">SADUNF_Sadunf16G0161800</name>
</gene>
<evidence type="ECO:0000256" key="3">
    <source>
        <dbReference type="ARBA" id="ARBA00022840"/>
    </source>
</evidence>
<keyword evidence="3" id="KW-0067">ATP-binding</keyword>
<protein>
    <recommendedName>
        <fullName evidence="4">Biotin carboxylation domain-containing protein</fullName>
    </recommendedName>
</protein>
<dbReference type="AlphaFoldDB" id="A0A835JCF5"/>
<dbReference type="PROSITE" id="PS50979">
    <property type="entry name" value="BC"/>
    <property type="match status" value="1"/>
</dbReference>
<dbReference type="GO" id="GO:0005524">
    <property type="term" value="F:ATP binding"/>
    <property type="evidence" value="ECO:0007669"/>
    <property type="project" value="UniProtKB-KW"/>
</dbReference>
<comment type="caution">
    <text evidence="5">The sequence shown here is derived from an EMBL/GenBank/DDBJ whole genome shotgun (WGS) entry which is preliminary data.</text>
</comment>
<name>A0A835JCF5_9ROSI</name>
<accession>A0A835JCF5</accession>
<dbReference type="EMBL" id="JADGMS010000016">
    <property type="protein sequence ID" value="KAF9665804.1"/>
    <property type="molecule type" value="Genomic_DNA"/>
</dbReference>
<keyword evidence="6" id="KW-1185">Reference proteome</keyword>
<dbReference type="InterPro" id="IPR011764">
    <property type="entry name" value="Biotin_carboxylation_dom"/>
</dbReference>
<proteinExistence type="predicted"/>
<evidence type="ECO:0000313" key="6">
    <source>
        <dbReference type="Proteomes" id="UP000657918"/>
    </source>
</evidence>
<evidence type="ECO:0000256" key="2">
    <source>
        <dbReference type="ARBA" id="ARBA00022741"/>
    </source>
</evidence>
<evidence type="ECO:0000313" key="5">
    <source>
        <dbReference type="EMBL" id="KAF9665804.1"/>
    </source>
</evidence>
<keyword evidence="2" id="KW-0547">Nucleotide-binding</keyword>
<keyword evidence="1" id="KW-0436">Ligase</keyword>
<feature type="domain" description="Biotin carboxylation" evidence="4">
    <location>
        <begin position="1"/>
        <end position="94"/>
    </location>
</feature>
<organism evidence="5 6">
    <name type="scientific">Salix dunnii</name>
    <dbReference type="NCBI Taxonomy" id="1413687"/>
    <lineage>
        <taxon>Eukaryota</taxon>
        <taxon>Viridiplantae</taxon>
        <taxon>Streptophyta</taxon>
        <taxon>Embryophyta</taxon>
        <taxon>Tracheophyta</taxon>
        <taxon>Spermatophyta</taxon>
        <taxon>Magnoliopsida</taxon>
        <taxon>eudicotyledons</taxon>
        <taxon>Gunneridae</taxon>
        <taxon>Pentapetalae</taxon>
        <taxon>rosids</taxon>
        <taxon>fabids</taxon>
        <taxon>Malpighiales</taxon>
        <taxon>Salicaceae</taxon>
        <taxon>Saliceae</taxon>
        <taxon>Salix</taxon>
    </lineage>
</organism>
<dbReference type="GO" id="GO:0016874">
    <property type="term" value="F:ligase activity"/>
    <property type="evidence" value="ECO:0007669"/>
    <property type="project" value="UniProtKB-KW"/>
</dbReference>
<evidence type="ECO:0000256" key="1">
    <source>
        <dbReference type="ARBA" id="ARBA00022598"/>
    </source>
</evidence>
<dbReference type="Proteomes" id="UP000657918">
    <property type="component" value="Chromosome 16"/>
</dbReference>
<sequence>MPGFIHASENPEFSDAMDVKGIALLAPQPLNSSTLGYDWLILPGSSSRCSYPTLERASLESRYISPLTLIDMECSSIAVIVVFLLHERFQGTTV</sequence>